<dbReference type="InterPro" id="IPR029016">
    <property type="entry name" value="GAF-like_dom_sf"/>
</dbReference>
<dbReference type="Gene3D" id="1.20.5.1930">
    <property type="match status" value="1"/>
</dbReference>
<organism evidence="6 7">
    <name type="scientific">Nocardioides humi</name>
    <dbReference type="NCBI Taxonomy" id="449461"/>
    <lineage>
        <taxon>Bacteria</taxon>
        <taxon>Bacillati</taxon>
        <taxon>Actinomycetota</taxon>
        <taxon>Actinomycetes</taxon>
        <taxon>Propionibacteriales</taxon>
        <taxon>Nocardioidaceae</taxon>
        <taxon>Nocardioides</taxon>
    </lineage>
</organism>
<dbReference type="SMART" id="SM00065">
    <property type="entry name" value="GAF"/>
    <property type="match status" value="2"/>
</dbReference>
<feature type="domain" description="GAF" evidence="4">
    <location>
        <begin position="47"/>
        <end position="196"/>
    </location>
</feature>
<dbReference type="Pfam" id="PF02518">
    <property type="entry name" value="HATPase_c"/>
    <property type="match status" value="1"/>
</dbReference>
<feature type="domain" description="GAF" evidence="4">
    <location>
        <begin position="216"/>
        <end position="367"/>
    </location>
</feature>
<dbReference type="EMBL" id="BAAAOR010000039">
    <property type="protein sequence ID" value="GAA1542304.1"/>
    <property type="molecule type" value="Genomic_DNA"/>
</dbReference>
<sequence>MPGGEMRDAEFEHLIAEVVDRMHTALDQQARLRLLLDAVVAMAADLSLDSVLSRIVTIASRLVDARYAALGVLGEGPGRRLRTFVHHGMDDETVVRIGDLPSGHGLLGLIIDRPEPLRLHDIAEHPDSYGFPRHHPPMHSFLGVPVRIRGRVFGNLYLTEKAGDVDFTADDQEVVIALAAAAGVVIENARLYEEAAHREMWLKATAEIIAQLAAREAGDSLRTVAERARAVARADLAWIVAGPAADELEVVAVSGVDVPPSATEDLALEHSIARLVVEKGVPVTVDDLAADPRDFPAGRSTVPGWPRLGPAVVVPLGPTGGMTGALGLAWSADRGELHRAVDAELPASFAEQAALALELAQSREDRQRLALYEDRDRIARDLHDLVIQRLFALGLSLQGAVRRSDDPEIRRRLEQAVADLDATIRDIRRSIFELRSLESDDDIQAGVTRLVEQAAATLKLRPDLRFEGPVRALVDDDLAADLLAVLQEALSNAGRHAEASAVEVTLAAAGDGVVLTVSDDGRGFEGDVPRSGLANIRSRAEQRGGTFRVDSAPGAGTVLVWAVPAGTA</sequence>
<dbReference type="Gene3D" id="3.30.450.40">
    <property type="match status" value="2"/>
</dbReference>
<protein>
    <submittedName>
        <fullName evidence="6">Two-component system sensor histidine kinase</fullName>
    </submittedName>
</protein>
<proteinExistence type="predicted"/>
<evidence type="ECO:0000259" key="5">
    <source>
        <dbReference type="SMART" id="SM00387"/>
    </source>
</evidence>
<evidence type="ECO:0000256" key="3">
    <source>
        <dbReference type="ARBA" id="ARBA00023012"/>
    </source>
</evidence>
<dbReference type="Pfam" id="PF07730">
    <property type="entry name" value="HisKA_3"/>
    <property type="match status" value="1"/>
</dbReference>
<keyword evidence="2 6" id="KW-0418">Kinase</keyword>
<dbReference type="InterPro" id="IPR003018">
    <property type="entry name" value="GAF"/>
</dbReference>
<evidence type="ECO:0000313" key="6">
    <source>
        <dbReference type="EMBL" id="GAA1542304.1"/>
    </source>
</evidence>
<comment type="caution">
    <text evidence="6">The sequence shown here is derived from an EMBL/GenBank/DDBJ whole genome shotgun (WGS) entry which is preliminary data.</text>
</comment>
<dbReference type="Pfam" id="PF13185">
    <property type="entry name" value="GAF_2"/>
    <property type="match status" value="2"/>
</dbReference>
<dbReference type="GO" id="GO:0016301">
    <property type="term" value="F:kinase activity"/>
    <property type="evidence" value="ECO:0007669"/>
    <property type="project" value="UniProtKB-KW"/>
</dbReference>
<evidence type="ECO:0000256" key="2">
    <source>
        <dbReference type="ARBA" id="ARBA00022777"/>
    </source>
</evidence>
<keyword evidence="7" id="KW-1185">Reference proteome</keyword>
<dbReference type="InterPro" id="IPR011712">
    <property type="entry name" value="Sig_transdc_His_kin_sub3_dim/P"/>
</dbReference>
<dbReference type="Proteomes" id="UP001500842">
    <property type="component" value="Unassembled WGS sequence"/>
</dbReference>
<dbReference type="InterPro" id="IPR003594">
    <property type="entry name" value="HATPase_dom"/>
</dbReference>
<dbReference type="PANTHER" id="PTHR24421">
    <property type="entry name" value="NITRATE/NITRITE SENSOR PROTEIN NARX-RELATED"/>
    <property type="match status" value="1"/>
</dbReference>
<dbReference type="SUPFAM" id="SSF55874">
    <property type="entry name" value="ATPase domain of HSP90 chaperone/DNA topoisomerase II/histidine kinase"/>
    <property type="match status" value="1"/>
</dbReference>
<dbReference type="InterPro" id="IPR036890">
    <property type="entry name" value="HATPase_C_sf"/>
</dbReference>
<accession>A0ABN2BKC6</accession>
<dbReference type="Gene3D" id="3.30.565.10">
    <property type="entry name" value="Histidine kinase-like ATPase, C-terminal domain"/>
    <property type="match status" value="1"/>
</dbReference>
<evidence type="ECO:0000313" key="7">
    <source>
        <dbReference type="Proteomes" id="UP001500842"/>
    </source>
</evidence>
<dbReference type="InterPro" id="IPR050482">
    <property type="entry name" value="Sensor_HK_TwoCompSys"/>
</dbReference>
<keyword evidence="1" id="KW-0808">Transferase</keyword>
<evidence type="ECO:0000259" key="4">
    <source>
        <dbReference type="SMART" id="SM00065"/>
    </source>
</evidence>
<dbReference type="CDD" id="cd16917">
    <property type="entry name" value="HATPase_UhpB-NarQ-NarX-like"/>
    <property type="match status" value="1"/>
</dbReference>
<dbReference type="PANTHER" id="PTHR24421:SF56">
    <property type="entry name" value="OXYGEN SENSOR HISTIDINE KINASE RESPONSE REGULATOR DOST"/>
    <property type="match status" value="1"/>
</dbReference>
<gene>
    <name evidence="6" type="ORF">GCM10009788_51130</name>
</gene>
<feature type="domain" description="Histidine kinase/HSP90-like ATPase" evidence="5">
    <location>
        <begin position="477"/>
        <end position="567"/>
    </location>
</feature>
<keyword evidence="3" id="KW-0902">Two-component regulatory system</keyword>
<reference evidence="6 7" key="1">
    <citation type="journal article" date="2019" name="Int. J. Syst. Evol. Microbiol.">
        <title>The Global Catalogue of Microorganisms (GCM) 10K type strain sequencing project: providing services to taxonomists for standard genome sequencing and annotation.</title>
        <authorList>
            <consortium name="The Broad Institute Genomics Platform"/>
            <consortium name="The Broad Institute Genome Sequencing Center for Infectious Disease"/>
            <person name="Wu L."/>
            <person name="Ma J."/>
        </authorList>
    </citation>
    <scope>NUCLEOTIDE SEQUENCE [LARGE SCALE GENOMIC DNA]</scope>
    <source>
        <strain evidence="6 7">JCM 14942</strain>
    </source>
</reference>
<dbReference type="SUPFAM" id="SSF55781">
    <property type="entry name" value="GAF domain-like"/>
    <property type="match status" value="2"/>
</dbReference>
<name>A0ABN2BKC6_9ACTN</name>
<dbReference type="SMART" id="SM00387">
    <property type="entry name" value="HATPase_c"/>
    <property type="match status" value="1"/>
</dbReference>
<evidence type="ECO:0000256" key="1">
    <source>
        <dbReference type="ARBA" id="ARBA00022679"/>
    </source>
</evidence>